<dbReference type="InterPro" id="IPR000524">
    <property type="entry name" value="Tscrpt_reg_HTH_GntR"/>
</dbReference>
<dbReference type="SUPFAM" id="SSF48008">
    <property type="entry name" value="GntR ligand-binding domain-like"/>
    <property type="match status" value="1"/>
</dbReference>
<dbReference type="eggNOG" id="COG2186">
    <property type="taxonomic scope" value="Bacteria"/>
</dbReference>
<dbReference type="SMART" id="SM00895">
    <property type="entry name" value="FCD"/>
    <property type="match status" value="1"/>
</dbReference>
<dbReference type="GO" id="GO:0003677">
    <property type="term" value="F:DNA binding"/>
    <property type="evidence" value="ECO:0007669"/>
    <property type="project" value="UniProtKB-KW"/>
</dbReference>
<comment type="caution">
    <text evidence="5">The sequence shown here is derived from an EMBL/GenBank/DDBJ whole genome shotgun (WGS) entry which is preliminary data.</text>
</comment>
<keyword evidence="1" id="KW-0805">Transcription regulation</keyword>
<dbReference type="EMBL" id="AMSQ01000026">
    <property type="protein sequence ID" value="EKU45701.1"/>
    <property type="molecule type" value="Genomic_DNA"/>
</dbReference>
<dbReference type="SUPFAM" id="SSF46785">
    <property type="entry name" value="Winged helix' DNA-binding domain"/>
    <property type="match status" value="1"/>
</dbReference>
<dbReference type="RefSeq" id="WP_009384952.1">
    <property type="nucleotide sequence ID" value="NZ_AMSQ01000026.1"/>
</dbReference>
<evidence type="ECO:0000259" key="4">
    <source>
        <dbReference type="PROSITE" id="PS50949"/>
    </source>
</evidence>
<reference evidence="5 6" key="1">
    <citation type="journal article" date="2013" name="Genome Announc.">
        <title>Genome Sequence of Staphylococcus massiliensis Strain S46, Isolated from the Surface of Healthy Human Skin.</title>
        <authorList>
            <person name="Srivastav R."/>
            <person name="Singh A."/>
            <person name="Jangir P.K."/>
            <person name="Kumari C."/>
            <person name="Muduli S."/>
            <person name="Sharma R."/>
        </authorList>
    </citation>
    <scope>NUCLEOTIDE SEQUENCE [LARGE SCALE GENOMIC DNA]</scope>
    <source>
        <strain evidence="5 6">S46</strain>
    </source>
</reference>
<dbReference type="GO" id="GO:0003700">
    <property type="term" value="F:DNA-binding transcription factor activity"/>
    <property type="evidence" value="ECO:0007669"/>
    <property type="project" value="InterPro"/>
</dbReference>
<evidence type="ECO:0000313" key="5">
    <source>
        <dbReference type="EMBL" id="EKU45701.1"/>
    </source>
</evidence>
<evidence type="ECO:0000256" key="3">
    <source>
        <dbReference type="ARBA" id="ARBA00023163"/>
    </source>
</evidence>
<proteinExistence type="predicted"/>
<dbReference type="PATRIC" id="fig|1229783.3.peg.2163"/>
<evidence type="ECO:0000256" key="1">
    <source>
        <dbReference type="ARBA" id="ARBA00023015"/>
    </source>
</evidence>
<keyword evidence="6" id="KW-1185">Reference proteome</keyword>
<dbReference type="InterPro" id="IPR036388">
    <property type="entry name" value="WH-like_DNA-bd_sf"/>
</dbReference>
<gene>
    <name evidence="5" type="ORF">C273_10877</name>
</gene>
<dbReference type="SMART" id="SM00345">
    <property type="entry name" value="HTH_GNTR"/>
    <property type="match status" value="1"/>
</dbReference>
<evidence type="ECO:0000256" key="2">
    <source>
        <dbReference type="ARBA" id="ARBA00023125"/>
    </source>
</evidence>
<accession>K9AHV9</accession>
<dbReference type="Pfam" id="PF07729">
    <property type="entry name" value="FCD"/>
    <property type="match status" value="1"/>
</dbReference>
<sequence>MKISNEKIYEQIANVIIKQIKSGELEPGHKLPSIQTLSQNYGVSVASVREALNALRMIGLIEIKHGYGTFVKQKEPTFFELQQDDFSRKDIEDLLELRHVVEYATAYYASSRHTEADIKQMKDALKIMEKAVQKGYSGEEGDLKFHLSIAKASHNKLLYELLENISDLMQHTMMETRKMFMYHQQKTQEKLYQEHVDILEAILKGDPELASKHMKQHLNDVKETLLKHI</sequence>
<dbReference type="STRING" id="1229783.C273_10877"/>
<protein>
    <recommendedName>
        <fullName evidence="4">HTH gntR-type domain-containing protein</fullName>
    </recommendedName>
</protein>
<dbReference type="OrthoDB" id="9782299at2"/>
<dbReference type="AlphaFoldDB" id="K9AHV9"/>
<keyword evidence="3" id="KW-0804">Transcription</keyword>
<dbReference type="Gene3D" id="1.20.120.530">
    <property type="entry name" value="GntR ligand-binding domain-like"/>
    <property type="match status" value="1"/>
</dbReference>
<dbReference type="Proteomes" id="UP000009885">
    <property type="component" value="Unassembled WGS sequence"/>
</dbReference>
<dbReference type="InterPro" id="IPR008920">
    <property type="entry name" value="TF_FadR/GntR_C"/>
</dbReference>
<dbReference type="PROSITE" id="PS50949">
    <property type="entry name" value="HTH_GNTR"/>
    <property type="match status" value="1"/>
</dbReference>
<dbReference type="Gene3D" id="1.10.10.10">
    <property type="entry name" value="Winged helix-like DNA-binding domain superfamily/Winged helix DNA-binding domain"/>
    <property type="match status" value="1"/>
</dbReference>
<dbReference type="CDD" id="cd07377">
    <property type="entry name" value="WHTH_GntR"/>
    <property type="match status" value="1"/>
</dbReference>
<organism evidence="5 6">
    <name type="scientific">Staphylococcus massiliensis S46</name>
    <dbReference type="NCBI Taxonomy" id="1229783"/>
    <lineage>
        <taxon>Bacteria</taxon>
        <taxon>Bacillati</taxon>
        <taxon>Bacillota</taxon>
        <taxon>Bacilli</taxon>
        <taxon>Bacillales</taxon>
        <taxon>Staphylococcaceae</taxon>
        <taxon>Staphylococcus</taxon>
    </lineage>
</organism>
<dbReference type="Pfam" id="PF00392">
    <property type="entry name" value="GntR"/>
    <property type="match status" value="1"/>
</dbReference>
<keyword evidence="2" id="KW-0238">DNA-binding</keyword>
<feature type="domain" description="HTH gntR-type" evidence="4">
    <location>
        <begin position="6"/>
        <end position="74"/>
    </location>
</feature>
<dbReference type="InterPro" id="IPR011711">
    <property type="entry name" value="GntR_C"/>
</dbReference>
<dbReference type="InterPro" id="IPR036390">
    <property type="entry name" value="WH_DNA-bd_sf"/>
</dbReference>
<evidence type="ECO:0000313" key="6">
    <source>
        <dbReference type="Proteomes" id="UP000009885"/>
    </source>
</evidence>
<dbReference type="PANTHER" id="PTHR43537:SF5">
    <property type="entry name" value="UXU OPERON TRANSCRIPTIONAL REGULATOR"/>
    <property type="match status" value="1"/>
</dbReference>
<dbReference type="PANTHER" id="PTHR43537">
    <property type="entry name" value="TRANSCRIPTIONAL REGULATOR, GNTR FAMILY"/>
    <property type="match status" value="1"/>
</dbReference>
<name>K9AHV9_9STAP</name>